<keyword evidence="2" id="KW-1133">Transmembrane helix</keyword>
<protein>
    <submittedName>
        <fullName evidence="4">Uncharacterized protein</fullName>
    </submittedName>
</protein>
<proteinExistence type="predicted"/>
<keyword evidence="2" id="KW-0812">Transmembrane</keyword>
<reference evidence="4" key="1">
    <citation type="submission" date="2022-11" db="UniProtKB">
        <authorList>
            <consortium name="WormBaseParasite"/>
        </authorList>
    </citation>
    <scope>IDENTIFICATION</scope>
</reference>
<dbReference type="AlphaFoldDB" id="A0A915NHG4"/>
<evidence type="ECO:0000256" key="2">
    <source>
        <dbReference type="SAM" id="Phobius"/>
    </source>
</evidence>
<keyword evidence="2" id="KW-0472">Membrane</keyword>
<dbReference type="Proteomes" id="UP000887560">
    <property type="component" value="Unplaced"/>
</dbReference>
<evidence type="ECO:0000313" key="3">
    <source>
        <dbReference type="Proteomes" id="UP000887560"/>
    </source>
</evidence>
<feature type="region of interest" description="Disordered" evidence="1">
    <location>
        <begin position="187"/>
        <end position="218"/>
    </location>
</feature>
<evidence type="ECO:0000256" key="1">
    <source>
        <dbReference type="SAM" id="MobiDB-lite"/>
    </source>
</evidence>
<accession>A0A915NHG4</accession>
<feature type="transmembrane region" description="Helical" evidence="2">
    <location>
        <begin position="12"/>
        <end position="31"/>
    </location>
</feature>
<organism evidence="3 4">
    <name type="scientific">Meloidogyne floridensis</name>
    <dbReference type="NCBI Taxonomy" id="298350"/>
    <lineage>
        <taxon>Eukaryota</taxon>
        <taxon>Metazoa</taxon>
        <taxon>Ecdysozoa</taxon>
        <taxon>Nematoda</taxon>
        <taxon>Chromadorea</taxon>
        <taxon>Rhabditida</taxon>
        <taxon>Tylenchina</taxon>
        <taxon>Tylenchomorpha</taxon>
        <taxon>Tylenchoidea</taxon>
        <taxon>Meloidogynidae</taxon>
        <taxon>Meloidogyninae</taxon>
        <taxon>Meloidogyne</taxon>
    </lineage>
</organism>
<evidence type="ECO:0000313" key="4">
    <source>
        <dbReference type="WBParaSite" id="scf7180000418721.g2805"/>
    </source>
</evidence>
<name>A0A915NHG4_9BILA</name>
<keyword evidence="3" id="KW-1185">Reference proteome</keyword>
<feature type="compositionally biased region" description="Polar residues" evidence="1">
    <location>
        <begin position="133"/>
        <end position="151"/>
    </location>
</feature>
<sequence>MSFIFPLCPNLLKIFIVVLYLLSFVMIVYGGGRDKHLWHGLDQNIAAEWGQFGKNSLEEESDFSEDLLLKNYDQNEATHTSEDEASDRTLNLFPIHGDNQGNYGSEPIRDWDEMRDQHAALYQYYLNQQQEFDSNYSSNPTEYGTSTQIGTSGHGENISNPVHDSAHYAKLYKDSQAEGKGFLNIEPKKSKARKARTQQGVTHYQPDQANLTHHTSQHEVDQNAIMQMYQRGMQKGNDYIPNFDLGKYEKQEDSD</sequence>
<feature type="region of interest" description="Disordered" evidence="1">
    <location>
        <begin position="133"/>
        <end position="162"/>
    </location>
</feature>
<dbReference type="WBParaSite" id="scf7180000418721.g2805">
    <property type="protein sequence ID" value="scf7180000418721.g2805"/>
    <property type="gene ID" value="scf7180000418721.g2805"/>
</dbReference>
<feature type="compositionally biased region" description="Polar residues" evidence="1">
    <location>
        <begin position="197"/>
        <end position="214"/>
    </location>
</feature>